<proteinExistence type="predicted"/>
<protein>
    <submittedName>
        <fullName evidence="1">Uncharacterized protein</fullName>
    </submittedName>
</protein>
<name>A0ACB8SUX5_9AGAM</name>
<accession>A0ACB8SUX5</accession>
<organism evidence="1 2">
    <name type="scientific">Artomyces pyxidatus</name>
    <dbReference type="NCBI Taxonomy" id="48021"/>
    <lineage>
        <taxon>Eukaryota</taxon>
        <taxon>Fungi</taxon>
        <taxon>Dikarya</taxon>
        <taxon>Basidiomycota</taxon>
        <taxon>Agaricomycotina</taxon>
        <taxon>Agaricomycetes</taxon>
        <taxon>Russulales</taxon>
        <taxon>Auriscalpiaceae</taxon>
        <taxon>Artomyces</taxon>
    </lineage>
</organism>
<keyword evidence="2" id="KW-1185">Reference proteome</keyword>
<reference evidence="1" key="2">
    <citation type="journal article" date="2022" name="New Phytol.">
        <title>Evolutionary transition to the ectomycorrhizal habit in the genomes of a hyperdiverse lineage of mushroom-forming fungi.</title>
        <authorList>
            <person name="Looney B."/>
            <person name="Miyauchi S."/>
            <person name="Morin E."/>
            <person name="Drula E."/>
            <person name="Courty P.E."/>
            <person name="Kohler A."/>
            <person name="Kuo A."/>
            <person name="LaButti K."/>
            <person name="Pangilinan J."/>
            <person name="Lipzen A."/>
            <person name="Riley R."/>
            <person name="Andreopoulos W."/>
            <person name="He G."/>
            <person name="Johnson J."/>
            <person name="Nolan M."/>
            <person name="Tritt A."/>
            <person name="Barry K.W."/>
            <person name="Grigoriev I.V."/>
            <person name="Nagy L.G."/>
            <person name="Hibbett D."/>
            <person name="Henrissat B."/>
            <person name="Matheny P.B."/>
            <person name="Labbe J."/>
            <person name="Martin F.M."/>
        </authorList>
    </citation>
    <scope>NUCLEOTIDE SEQUENCE</scope>
    <source>
        <strain evidence="1">HHB10654</strain>
    </source>
</reference>
<dbReference type="EMBL" id="MU277222">
    <property type="protein sequence ID" value="KAI0060018.1"/>
    <property type="molecule type" value="Genomic_DNA"/>
</dbReference>
<reference evidence="1" key="1">
    <citation type="submission" date="2021-03" db="EMBL/GenBank/DDBJ databases">
        <authorList>
            <consortium name="DOE Joint Genome Institute"/>
            <person name="Ahrendt S."/>
            <person name="Looney B.P."/>
            <person name="Miyauchi S."/>
            <person name="Morin E."/>
            <person name="Drula E."/>
            <person name="Courty P.E."/>
            <person name="Chicoki N."/>
            <person name="Fauchery L."/>
            <person name="Kohler A."/>
            <person name="Kuo A."/>
            <person name="Labutti K."/>
            <person name="Pangilinan J."/>
            <person name="Lipzen A."/>
            <person name="Riley R."/>
            <person name="Andreopoulos W."/>
            <person name="He G."/>
            <person name="Johnson J."/>
            <person name="Barry K.W."/>
            <person name="Grigoriev I.V."/>
            <person name="Nagy L."/>
            <person name="Hibbett D."/>
            <person name="Henrissat B."/>
            <person name="Matheny P.B."/>
            <person name="Labbe J."/>
            <person name="Martin F."/>
        </authorList>
    </citation>
    <scope>NUCLEOTIDE SEQUENCE</scope>
    <source>
        <strain evidence="1">HHB10654</strain>
    </source>
</reference>
<evidence type="ECO:0000313" key="2">
    <source>
        <dbReference type="Proteomes" id="UP000814140"/>
    </source>
</evidence>
<gene>
    <name evidence="1" type="ORF">BV25DRAFT_1828445</name>
</gene>
<comment type="caution">
    <text evidence="1">The sequence shown here is derived from an EMBL/GenBank/DDBJ whole genome shotgun (WGS) entry which is preliminary data.</text>
</comment>
<dbReference type="Proteomes" id="UP000814140">
    <property type="component" value="Unassembled WGS sequence"/>
</dbReference>
<sequence length="694" mass="78508">MPAVPDLDDINQTVIYVPFDEEDASSDEHENIETEEYGLFKDRDISGGYEARMDAYSAAWNKCFDRLQSVIDALHAPVAEQIIREVEQAYDDVLPGLPYPEIPVISIYGSSTGPSFVKSVALRLGFDPEERDDGESSRPESHVIHLAPSDCPNIMSGMKALVSGFVERPPDGQEVKRKPTTSLANYDIELLKTWYGVLRESREPPPQLVVFMHDFEQFDDSVVQDMFYICSPHIPQLPIVFVLSLSSPPSPSYLHTVYPRSTMSLLRVQSFTLPSGIEVLERLVTETFFALDFEPDIAIGPSALEYLSDFFTRHSSSLDGLSIILQLAHMKHFDEPLTIFVRDELLGTKSITSAAEALSTPDCFAFLDTLLAWSTDPHTVTNNTGWGNTDVSALLLAVREARVQFQTKLRGIKLAFGILRTVQRVMLSFGYRSAETDKSLLELMSAAMKGQLEREGKYLGMMTKKLPADKLKVLLEELTVYASSVPTHLVEDLQSPNAVFELISGMSDDGAVAAATQLGDWLTKFLDEHIVNLEDSHLWEIWYTGSTPFPSELINPNTRASVLSGVLNPYDYLPEPNEDQSIADALRRRMMWELPDTSILLRRYLEAGRMINVYDWYESFSMAVDSQRRHMDEKKSLELEETDQEGREEEEERWKMHVQARFIRALHQLDFLGFVKHTGRKADHIVRTVFDVPE</sequence>
<evidence type="ECO:0000313" key="1">
    <source>
        <dbReference type="EMBL" id="KAI0060018.1"/>
    </source>
</evidence>